<name>A0AA88LZ55_TACVA</name>
<protein>
    <recommendedName>
        <fullName evidence="4">Secreted protein</fullName>
    </recommendedName>
</protein>
<dbReference type="AlphaFoldDB" id="A0AA88LZ55"/>
<evidence type="ECO:0000313" key="3">
    <source>
        <dbReference type="Proteomes" id="UP001187315"/>
    </source>
</evidence>
<gene>
    <name evidence="2" type="ORF">Q7C36_018063</name>
</gene>
<evidence type="ECO:0008006" key="4">
    <source>
        <dbReference type="Google" id="ProtNLM"/>
    </source>
</evidence>
<sequence>MHLSRLLLLLAHPPLPLLVLNLFHLLGVFTERASELGPHFVGHRDRVAVRGLHLAHAHENAVLVGAHVEEEALVVHSERRAFRQLGRFILHAVVIDKFGERVAELNETLRRQCDGLALRRAQARPPVYRLSDPQEAAALVLLQIHVILPILAHQELALECSPRLVLHRVRVAGPQLRVVLDKVPEEAAFRVLLYVQVEALVLDIDALGRELLCVVLQAGSRARPSCHRVHGAQSRARSRSSLLTSTVSVRHDACLPSPSVCCNLTASQPATRPLSRDFCKETDRVSGNTGREAGMHPGCDLHVSINPFTSPIHLPTFFGNGRKPEESQKNTGETCDTDQTVVPGAVRWQPAPPPCCTVEFSIFANYLGRAAMCLNDT</sequence>
<feature type="signal peptide" evidence="1">
    <location>
        <begin position="1"/>
        <end position="30"/>
    </location>
</feature>
<organism evidence="2 3">
    <name type="scientific">Tachysurus vachellii</name>
    <name type="common">Darkbarbel catfish</name>
    <name type="synonym">Pelteobagrus vachellii</name>
    <dbReference type="NCBI Taxonomy" id="175792"/>
    <lineage>
        <taxon>Eukaryota</taxon>
        <taxon>Metazoa</taxon>
        <taxon>Chordata</taxon>
        <taxon>Craniata</taxon>
        <taxon>Vertebrata</taxon>
        <taxon>Euteleostomi</taxon>
        <taxon>Actinopterygii</taxon>
        <taxon>Neopterygii</taxon>
        <taxon>Teleostei</taxon>
        <taxon>Ostariophysi</taxon>
        <taxon>Siluriformes</taxon>
        <taxon>Bagridae</taxon>
        <taxon>Tachysurus</taxon>
    </lineage>
</organism>
<evidence type="ECO:0000256" key="1">
    <source>
        <dbReference type="SAM" id="SignalP"/>
    </source>
</evidence>
<keyword evidence="1" id="KW-0732">Signal</keyword>
<proteinExistence type="predicted"/>
<dbReference type="EMBL" id="JAVHJS010000019">
    <property type="protein sequence ID" value="KAK2827137.1"/>
    <property type="molecule type" value="Genomic_DNA"/>
</dbReference>
<evidence type="ECO:0000313" key="2">
    <source>
        <dbReference type="EMBL" id="KAK2827137.1"/>
    </source>
</evidence>
<keyword evidence="3" id="KW-1185">Reference proteome</keyword>
<comment type="caution">
    <text evidence="2">The sequence shown here is derived from an EMBL/GenBank/DDBJ whole genome shotgun (WGS) entry which is preliminary data.</text>
</comment>
<dbReference type="Proteomes" id="UP001187315">
    <property type="component" value="Unassembled WGS sequence"/>
</dbReference>
<accession>A0AA88LZ55</accession>
<feature type="chain" id="PRO_5041699866" description="Secreted protein" evidence="1">
    <location>
        <begin position="31"/>
        <end position="377"/>
    </location>
</feature>
<reference evidence="2" key="1">
    <citation type="submission" date="2023-08" db="EMBL/GenBank/DDBJ databases">
        <title>Pelteobagrus vachellii genome.</title>
        <authorList>
            <person name="Liu H."/>
        </authorList>
    </citation>
    <scope>NUCLEOTIDE SEQUENCE</scope>
    <source>
        <strain evidence="2">PRFRI_2022a</strain>
        <tissue evidence="2">Muscle</tissue>
    </source>
</reference>